<dbReference type="Proteomes" id="UP000799770">
    <property type="component" value="Unassembled WGS sequence"/>
</dbReference>
<dbReference type="OrthoDB" id="20872at2759"/>
<dbReference type="Pfam" id="PF14479">
    <property type="entry name" value="HeLo"/>
    <property type="match status" value="1"/>
</dbReference>
<evidence type="ECO:0000313" key="2">
    <source>
        <dbReference type="EMBL" id="KAF2113827.1"/>
    </source>
</evidence>
<dbReference type="EMBL" id="ML977327">
    <property type="protein sequence ID" value="KAF2113827.1"/>
    <property type="molecule type" value="Genomic_DNA"/>
</dbReference>
<dbReference type="PANTHER" id="PTHR37542:SF3">
    <property type="entry name" value="PRION-INHIBITION AND PROPAGATION HELO DOMAIN-CONTAINING PROTEIN"/>
    <property type="match status" value="1"/>
</dbReference>
<evidence type="ECO:0000259" key="1">
    <source>
        <dbReference type="Pfam" id="PF14479"/>
    </source>
</evidence>
<organism evidence="2 3">
    <name type="scientific">Lophiotrema nucula</name>
    <dbReference type="NCBI Taxonomy" id="690887"/>
    <lineage>
        <taxon>Eukaryota</taxon>
        <taxon>Fungi</taxon>
        <taxon>Dikarya</taxon>
        <taxon>Ascomycota</taxon>
        <taxon>Pezizomycotina</taxon>
        <taxon>Dothideomycetes</taxon>
        <taxon>Pleosporomycetidae</taxon>
        <taxon>Pleosporales</taxon>
        <taxon>Lophiotremataceae</taxon>
        <taxon>Lophiotrema</taxon>
    </lineage>
</organism>
<accession>A0A6A5Z4K7</accession>
<dbReference type="Gene3D" id="1.20.120.1020">
    <property type="entry name" value="Prion-inhibition and propagation, HeLo domain"/>
    <property type="match status" value="1"/>
</dbReference>
<dbReference type="AlphaFoldDB" id="A0A6A5Z4K7"/>
<evidence type="ECO:0000313" key="3">
    <source>
        <dbReference type="Proteomes" id="UP000799770"/>
    </source>
</evidence>
<gene>
    <name evidence="2" type="ORF">BDV96DRAFT_601292</name>
</gene>
<keyword evidence="2" id="KW-0034">Amyloid</keyword>
<feature type="domain" description="Prion-inhibition and propagation HeLo" evidence="1">
    <location>
        <begin position="6"/>
        <end position="200"/>
    </location>
</feature>
<sequence length="284" mass="31757">MAELFGIVAAALSVAGLFNNAIDLFEYVQLGKHFDTDHQTCLLRLDIARLRLSRWGAVVKIEADPRFAEIDPKDEEVRVAKRILEQIISLFSLSYSQSVSLSLPERENTIASLESFTNTNGMQELRDSLRTLTRRRRRSSSLSNKMSWSLYKRKHFSRLLDDIRELLDGLETTFPLRKEYQQLAEADLSQYNDEQSLRALSGAATHADQILSSVAEQKLKDLVGSVNAVHKATVSGSAYVRVGNSSCLQEAAYLRSFNATLNRVEVLEATGSSTAIVGNHYAQL</sequence>
<protein>
    <submittedName>
        <fullName evidence="2">Prion-inhibition and propagation-domain-containing protein</fullName>
    </submittedName>
</protein>
<dbReference type="InterPro" id="IPR029498">
    <property type="entry name" value="HeLo_dom"/>
</dbReference>
<keyword evidence="2" id="KW-0640">Prion</keyword>
<reference evidence="2" key="1">
    <citation type="journal article" date="2020" name="Stud. Mycol.">
        <title>101 Dothideomycetes genomes: a test case for predicting lifestyles and emergence of pathogens.</title>
        <authorList>
            <person name="Haridas S."/>
            <person name="Albert R."/>
            <person name="Binder M."/>
            <person name="Bloem J."/>
            <person name="Labutti K."/>
            <person name="Salamov A."/>
            <person name="Andreopoulos B."/>
            <person name="Baker S."/>
            <person name="Barry K."/>
            <person name="Bills G."/>
            <person name="Bluhm B."/>
            <person name="Cannon C."/>
            <person name="Castanera R."/>
            <person name="Culley D."/>
            <person name="Daum C."/>
            <person name="Ezra D."/>
            <person name="Gonzalez J."/>
            <person name="Henrissat B."/>
            <person name="Kuo A."/>
            <person name="Liang C."/>
            <person name="Lipzen A."/>
            <person name="Lutzoni F."/>
            <person name="Magnuson J."/>
            <person name="Mondo S."/>
            <person name="Nolan M."/>
            <person name="Ohm R."/>
            <person name="Pangilinan J."/>
            <person name="Park H.-J."/>
            <person name="Ramirez L."/>
            <person name="Alfaro M."/>
            <person name="Sun H."/>
            <person name="Tritt A."/>
            <person name="Yoshinaga Y."/>
            <person name="Zwiers L.-H."/>
            <person name="Turgeon B."/>
            <person name="Goodwin S."/>
            <person name="Spatafora J."/>
            <person name="Crous P."/>
            <person name="Grigoriev I."/>
        </authorList>
    </citation>
    <scope>NUCLEOTIDE SEQUENCE</scope>
    <source>
        <strain evidence="2">CBS 627.86</strain>
    </source>
</reference>
<dbReference type="PANTHER" id="PTHR37542">
    <property type="entry name" value="HELO DOMAIN-CONTAINING PROTEIN-RELATED"/>
    <property type="match status" value="1"/>
</dbReference>
<keyword evidence="3" id="KW-1185">Reference proteome</keyword>
<dbReference type="InterPro" id="IPR038305">
    <property type="entry name" value="HeLo_sf"/>
</dbReference>
<name>A0A6A5Z4K7_9PLEO</name>
<proteinExistence type="predicted"/>